<evidence type="ECO:0000313" key="1">
    <source>
        <dbReference type="EMBL" id="TMQ77443.1"/>
    </source>
</evidence>
<keyword evidence="2" id="KW-1185">Reference proteome</keyword>
<dbReference type="AlphaFoldDB" id="A0A5S4F9F2"/>
<dbReference type="EMBL" id="SWAD01000025">
    <property type="protein sequence ID" value="TMQ77443.1"/>
    <property type="molecule type" value="Genomic_DNA"/>
</dbReference>
<evidence type="ECO:0000313" key="2">
    <source>
        <dbReference type="Proteomes" id="UP000306324"/>
    </source>
</evidence>
<protein>
    <submittedName>
        <fullName evidence="1">Filamentation induced by cAMP protein Fic</fullName>
    </submittedName>
</protein>
<comment type="caution">
    <text evidence="1">The sequence shown here is derived from an EMBL/GenBank/DDBJ whole genome shotgun (WGS) entry which is preliminary data.</text>
</comment>
<accession>A0A5S4F9F2</accession>
<name>A0A5S4F9F2_9PROT</name>
<sequence>MIVSHAVQITPEILSLIAGIDEFKGAWRALGTLAPDRLAALRRVATIESIGSSTRIEGSRLSDDGKPLGVVFATATPFDTPSLMAELISCFNAERQAG</sequence>
<reference evidence="1 2" key="1">
    <citation type="submission" date="2019-04" db="EMBL/GenBank/DDBJ databases">
        <title>A novel phosphate-accumulating bacterium identified in bioreactor for phosphate removal from wastewater.</title>
        <authorList>
            <person name="Kotlyarov R.Y."/>
            <person name="Beletsky A.V."/>
            <person name="Kallistova A.Y."/>
            <person name="Dorofeev A.G."/>
            <person name="Nikolaev Y.Y."/>
            <person name="Pimenov N.V."/>
            <person name="Ravin N.V."/>
            <person name="Mardanov A.V."/>
        </authorList>
    </citation>
    <scope>NUCLEOTIDE SEQUENCE [LARGE SCALE GENOMIC DNA]</scope>
    <source>
        <strain evidence="1 2">Bin19</strain>
    </source>
</reference>
<proteinExistence type="predicted"/>
<organism evidence="1 2">
    <name type="scientific">Candidatus Accumulibacter phosphatis</name>
    <dbReference type="NCBI Taxonomy" id="327160"/>
    <lineage>
        <taxon>Bacteria</taxon>
        <taxon>Pseudomonadati</taxon>
        <taxon>Pseudomonadota</taxon>
        <taxon>Betaproteobacteria</taxon>
        <taxon>Candidatus Accumulibacter</taxon>
    </lineage>
</organism>
<dbReference type="Proteomes" id="UP000306324">
    <property type="component" value="Unassembled WGS sequence"/>
</dbReference>
<gene>
    <name evidence="1" type="ORF">ACCUM_3163</name>
</gene>